<dbReference type="GO" id="GO:0005524">
    <property type="term" value="F:ATP binding"/>
    <property type="evidence" value="ECO:0007669"/>
    <property type="project" value="UniProtKB-KW"/>
</dbReference>
<sequence length="318" mass="35612">MINIEELSITFSTFHGKVHVLDKVSLSVNRREILAIVGESGSGKSVTAYSILGLLDKNAEISNGHIYFDEEDLTKLSPNKIQKYRGKRIGMVFQEPMSALHPTMRIGDQLVNVIKRHRKLSKKDAYPIMLDMLKDVHFDNPEDIAKKYPHQLSGGMRQRIVIALAMSGQPELLIADEPTTALDVTIQAEILNLIKELVQKHNTAVLLITHDLGVVKEVGDRVCVMYGGNIMESGSVDQIFESPRHPYTKALLSALPNHVDRSERLQEITGEIPDLKNRPEGCIFYSRCSEGKSTCTEKAPACMQVSEAHHVYCWEVHS</sequence>
<keyword evidence="4" id="KW-1003">Cell membrane</keyword>
<name>A0A1D8GQN5_9FIRM</name>
<dbReference type="STRING" id="1424294.Gferi_21845"/>
<evidence type="ECO:0000259" key="10">
    <source>
        <dbReference type="PROSITE" id="PS50893"/>
    </source>
</evidence>
<dbReference type="Proteomes" id="UP000095743">
    <property type="component" value="Chromosome"/>
</dbReference>
<dbReference type="InterPro" id="IPR003593">
    <property type="entry name" value="AAA+_ATPase"/>
</dbReference>
<dbReference type="Pfam" id="PF00005">
    <property type="entry name" value="ABC_tran"/>
    <property type="match status" value="1"/>
</dbReference>
<keyword evidence="5" id="KW-0997">Cell inner membrane</keyword>
<dbReference type="InterPro" id="IPR003439">
    <property type="entry name" value="ABC_transporter-like_ATP-bd"/>
</dbReference>
<dbReference type="FunFam" id="3.40.50.300:FF:000016">
    <property type="entry name" value="Oligopeptide ABC transporter ATP-binding component"/>
    <property type="match status" value="1"/>
</dbReference>
<feature type="domain" description="ABC transporter" evidence="10">
    <location>
        <begin position="4"/>
        <end position="252"/>
    </location>
</feature>
<gene>
    <name evidence="11" type="ORF">Gferi_21845</name>
</gene>
<evidence type="ECO:0000256" key="3">
    <source>
        <dbReference type="ARBA" id="ARBA00022448"/>
    </source>
</evidence>
<dbReference type="PANTHER" id="PTHR43297:SF14">
    <property type="entry name" value="ATPASE AAA-TYPE CORE DOMAIN-CONTAINING PROTEIN"/>
    <property type="match status" value="1"/>
</dbReference>
<protein>
    <submittedName>
        <fullName evidence="11">Peptide ABC transporter substrate-binding protein</fullName>
    </submittedName>
</protein>
<keyword evidence="3" id="KW-0813">Transport</keyword>
<dbReference type="OrthoDB" id="9806285at2"/>
<evidence type="ECO:0000256" key="6">
    <source>
        <dbReference type="ARBA" id="ARBA00022741"/>
    </source>
</evidence>
<evidence type="ECO:0000256" key="7">
    <source>
        <dbReference type="ARBA" id="ARBA00022840"/>
    </source>
</evidence>
<dbReference type="EMBL" id="CP017269">
    <property type="protein sequence ID" value="AOT73252.1"/>
    <property type="molecule type" value="Genomic_DNA"/>
</dbReference>
<dbReference type="InterPro" id="IPR050388">
    <property type="entry name" value="ABC_Ni/Peptide_Import"/>
</dbReference>
<dbReference type="PROSITE" id="PS50893">
    <property type="entry name" value="ABC_TRANSPORTER_2"/>
    <property type="match status" value="1"/>
</dbReference>
<dbReference type="Gene3D" id="3.40.50.300">
    <property type="entry name" value="P-loop containing nucleotide triphosphate hydrolases"/>
    <property type="match status" value="1"/>
</dbReference>
<evidence type="ECO:0000256" key="2">
    <source>
        <dbReference type="ARBA" id="ARBA00005417"/>
    </source>
</evidence>
<dbReference type="SUPFAM" id="SSF52540">
    <property type="entry name" value="P-loop containing nucleoside triphosphate hydrolases"/>
    <property type="match status" value="1"/>
</dbReference>
<dbReference type="GO" id="GO:0005886">
    <property type="term" value="C:plasma membrane"/>
    <property type="evidence" value="ECO:0007669"/>
    <property type="project" value="UniProtKB-SubCell"/>
</dbReference>
<dbReference type="InterPro" id="IPR013563">
    <property type="entry name" value="Oligopep_ABC_C"/>
</dbReference>
<dbReference type="GO" id="GO:0016887">
    <property type="term" value="F:ATP hydrolysis activity"/>
    <property type="evidence" value="ECO:0007669"/>
    <property type="project" value="InterPro"/>
</dbReference>
<comment type="subcellular location">
    <subcellularLocation>
        <location evidence="1">Cell membrane</location>
        <topology evidence="1">Peripheral membrane protein</topology>
    </subcellularLocation>
</comment>
<evidence type="ECO:0000313" key="11">
    <source>
        <dbReference type="EMBL" id="AOT73252.1"/>
    </source>
</evidence>
<evidence type="ECO:0000256" key="4">
    <source>
        <dbReference type="ARBA" id="ARBA00022475"/>
    </source>
</evidence>
<organism evidence="11 12">
    <name type="scientific">Geosporobacter ferrireducens</name>
    <dbReference type="NCBI Taxonomy" id="1424294"/>
    <lineage>
        <taxon>Bacteria</taxon>
        <taxon>Bacillati</taxon>
        <taxon>Bacillota</taxon>
        <taxon>Clostridia</taxon>
        <taxon>Peptostreptococcales</taxon>
        <taxon>Thermotaleaceae</taxon>
        <taxon>Geosporobacter</taxon>
    </lineage>
</organism>
<keyword evidence="12" id="KW-1185">Reference proteome</keyword>
<dbReference type="SMART" id="SM00382">
    <property type="entry name" value="AAA"/>
    <property type="match status" value="1"/>
</dbReference>
<evidence type="ECO:0000256" key="8">
    <source>
        <dbReference type="ARBA" id="ARBA00022967"/>
    </source>
</evidence>
<dbReference type="KEGG" id="gfe:Gferi_21845"/>
<keyword evidence="7" id="KW-0067">ATP-binding</keyword>
<evidence type="ECO:0000256" key="5">
    <source>
        <dbReference type="ARBA" id="ARBA00022519"/>
    </source>
</evidence>
<keyword evidence="6" id="KW-0547">Nucleotide-binding</keyword>
<dbReference type="GO" id="GO:0015833">
    <property type="term" value="P:peptide transport"/>
    <property type="evidence" value="ECO:0007669"/>
    <property type="project" value="InterPro"/>
</dbReference>
<dbReference type="PROSITE" id="PS00211">
    <property type="entry name" value="ABC_TRANSPORTER_1"/>
    <property type="match status" value="1"/>
</dbReference>
<dbReference type="NCBIfam" id="TIGR01727">
    <property type="entry name" value="oligo_HPY"/>
    <property type="match status" value="1"/>
</dbReference>
<dbReference type="CDD" id="cd03257">
    <property type="entry name" value="ABC_NikE_OppD_transporters"/>
    <property type="match status" value="1"/>
</dbReference>
<proteinExistence type="inferred from homology"/>
<reference evidence="11 12" key="1">
    <citation type="submission" date="2016-09" db="EMBL/GenBank/DDBJ databases">
        <title>Genomic analysis reveals versatility of anaerobic energy metabolism of Geosporobacter ferrireducens IRF9 of phylum Firmicutes.</title>
        <authorList>
            <person name="Kim S.-J."/>
        </authorList>
    </citation>
    <scope>NUCLEOTIDE SEQUENCE [LARGE SCALE GENOMIC DNA]</scope>
    <source>
        <strain evidence="11 12">IRF9</strain>
    </source>
</reference>
<accession>A0A1D8GQN5</accession>
<dbReference type="InterPro" id="IPR027417">
    <property type="entry name" value="P-loop_NTPase"/>
</dbReference>
<keyword evidence="9" id="KW-0472">Membrane</keyword>
<evidence type="ECO:0000256" key="1">
    <source>
        <dbReference type="ARBA" id="ARBA00004202"/>
    </source>
</evidence>
<dbReference type="Pfam" id="PF08352">
    <property type="entry name" value="oligo_HPY"/>
    <property type="match status" value="1"/>
</dbReference>
<evidence type="ECO:0000256" key="9">
    <source>
        <dbReference type="ARBA" id="ARBA00023136"/>
    </source>
</evidence>
<evidence type="ECO:0000313" key="12">
    <source>
        <dbReference type="Proteomes" id="UP000095743"/>
    </source>
</evidence>
<comment type="similarity">
    <text evidence="2">Belongs to the ABC transporter superfamily.</text>
</comment>
<keyword evidence="8" id="KW-1278">Translocase</keyword>
<dbReference type="AlphaFoldDB" id="A0A1D8GQN5"/>
<dbReference type="InterPro" id="IPR017871">
    <property type="entry name" value="ABC_transporter-like_CS"/>
</dbReference>
<dbReference type="PANTHER" id="PTHR43297">
    <property type="entry name" value="OLIGOPEPTIDE TRANSPORT ATP-BINDING PROTEIN APPD"/>
    <property type="match status" value="1"/>
</dbReference>